<dbReference type="EMBL" id="JABSTQ010011183">
    <property type="protein sequence ID" value="KAG0414389.1"/>
    <property type="molecule type" value="Genomic_DNA"/>
</dbReference>
<organism evidence="1 2">
    <name type="scientific">Ixodes persulcatus</name>
    <name type="common">Taiga tick</name>
    <dbReference type="NCBI Taxonomy" id="34615"/>
    <lineage>
        <taxon>Eukaryota</taxon>
        <taxon>Metazoa</taxon>
        <taxon>Ecdysozoa</taxon>
        <taxon>Arthropoda</taxon>
        <taxon>Chelicerata</taxon>
        <taxon>Arachnida</taxon>
        <taxon>Acari</taxon>
        <taxon>Parasitiformes</taxon>
        <taxon>Ixodida</taxon>
        <taxon>Ixodoidea</taxon>
        <taxon>Ixodidae</taxon>
        <taxon>Ixodinae</taxon>
        <taxon>Ixodes</taxon>
    </lineage>
</organism>
<sequence>MPNKCCVAGCRGNYKLGPRVRIFMFPQEEELRKAWLRAIRREDFVPSKHSAVCERHFAEEDIIREKTRVKKAGNVVVSKLSNPRLRPGTIPTKYLHCPDRVPGEAAAREDPDTGQKLPEADAMEAEPLGPVDTCATEEEADRILSMSDLADHIRNEPCSAFWLCIESSERISFLHIAEDEAPWIKYSLVVKTDLTLTFHVVNTAVRKLGSSLYVPSVARSKKEVMGLLRSIEDWDNDLNSSSQSLDKDLCKTICVLLGKLSAKPTEDKARAIQFFSEQLNLLTTKKEQRRYSVDFMVFSCILFTISPHAYKYIRCSGSITLPHPMTIQSICSSLGRSPQPEHQSATFLSYVAKRIPDLDGQQRFITVTVDEVHIEPYSEYKGVTVTDVPLAPTEVANSVYVLMAQSLTCQFKEVVHVVPVQRADAQLLHKLLRDAICGLEKIGFRVACVVSDGNSVNKKAMSHFTSPPTNGIVYPHPFDPARPLFYVIDPVYILKSVRNNWLDQSNDLLCFSFPEFQTEPMRAQRMLYASFATIREAYNVERTEQLRFRYNVSREALYPSSVDRQNTKLALQVFKNSLPRALRSLGVRHDLQFFKETASFIEIMVKWWKIVNVQAPGKGKRDQFQDPVLPSDDDPKVDFLYKFLDWLDDWKSKDLDSGTLTSETHAALQQTTHALVEISSYCFTELRLPYVLLGKIQTDGLEERFGKYRHLAGSQYHVSIRQLYEGEDELRLQDTLPTIAMSCGTDGGGDELWEGFDRREHTCPSFDVVVTGEALSKLEDILPVLVYVTGHAVRSTLKRLKCAKCKAALTINKMITISVAEQHYELIKELDGEGLLFPTMFALNAVAYSYVVVQQLSKQTKFMKAPNQHQLLTDLTVELLTSERSSDFDACEDGHTGELVLKHVLWCSTHILLKSFSFSVIDDIAIVDNETATALAKARPRKRKRKSK</sequence>
<evidence type="ECO:0000313" key="2">
    <source>
        <dbReference type="Proteomes" id="UP000805193"/>
    </source>
</evidence>
<comment type="caution">
    <text evidence="1">The sequence shown here is derived from an EMBL/GenBank/DDBJ whole genome shotgun (WGS) entry which is preliminary data.</text>
</comment>
<accession>A0AC60P543</accession>
<proteinExistence type="predicted"/>
<evidence type="ECO:0000313" key="1">
    <source>
        <dbReference type="EMBL" id="KAG0414389.1"/>
    </source>
</evidence>
<name>A0AC60P543_IXOPE</name>
<gene>
    <name evidence="1" type="ORF">HPB47_008456</name>
</gene>
<reference evidence="1 2" key="1">
    <citation type="journal article" date="2020" name="Cell">
        <title>Large-Scale Comparative Analyses of Tick Genomes Elucidate Their Genetic Diversity and Vector Capacities.</title>
        <authorList>
            <consortium name="Tick Genome and Microbiome Consortium (TIGMIC)"/>
            <person name="Jia N."/>
            <person name="Wang J."/>
            <person name="Shi W."/>
            <person name="Du L."/>
            <person name="Sun Y."/>
            <person name="Zhan W."/>
            <person name="Jiang J.F."/>
            <person name="Wang Q."/>
            <person name="Zhang B."/>
            <person name="Ji P."/>
            <person name="Bell-Sakyi L."/>
            <person name="Cui X.M."/>
            <person name="Yuan T.T."/>
            <person name="Jiang B.G."/>
            <person name="Yang W.F."/>
            <person name="Lam T.T."/>
            <person name="Chang Q.C."/>
            <person name="Ding S.J."/>
            <person name="Wang X.J."/>
            <person name="Zhu J.G."/>
            <person name="Ruan X.D."/>
            <person name="Zhao L."/>
            <person name="Wei J.T."/>
            <person name="Ye R.Z."/>
            <person name="Que T.C."/>
            <person name="Du C.H."/>
            <person name="Zhou Y.H."/>
            <person name="Cheng J.X."/>
            <person name="Dai P.F."/>
            <person name="Guo W.B."/>
            <person name="Han X.H."/>
            <person name="Huang E.J."/>
            <person name="Li L.F."/>
            <person name="Wei W."/>
            <person name="Gao Y.C."/>
            <person name="Liu J.Z."/>
            <person name="Shao H.Z."/>
            <person name="Wang X."/>
            <person name="Wang C.C."/>
            <person name="Yang T.C."/>
            <person name="Huo Q.B."/>
            <person name="Li W."/>
            <person name="Chen H.Y."/>
            <person name="Chen S.E."/>
            <person name="Zhou L.G."/>
            <person name="Ni X.B."/>
            <person name="Tian J.H."/>
            <person name="Sheng Y."/>
            <person name="Liu T."/>
            <person name="Pan Y.S."/>
            <person name="Xia L.Y."/>
            <person name="Li J."/>
            <person name="Zhao F."/>
            <person name="Cao W.C."/>
        </authorList>
    </citation>
    <scope>NUCLEOTIDE SEQUENCE [LARGE SCALE GENOMIC DNA]</scope>
    <source>
        <strain evidence="1">Iper-2018</strain>
    </source>
</reference>
<protein>
    <submittedName>
        <fullName evidence="1">Uncharacterized protein</fullName>
    </submittedName>
</protein>
<dbReference type="Proteomes" id="UP000805193">
    <property type="component" value="Unassembled WGS sequence"/>
</dbReference>
<keyword evidence="2" id="KW-1185">Reference proteome</keyword>